<dbReference type="STRING" id="158607.A0A2P5HMS2"/>
<dbReference type="InParanoid" id="A0A2P5HMS2"/>
<comment type="caution">
    <text evidence="7">The sequence shown here is derived from an EMBL/GenBank/DDBJ whole genome shotgun (WGS) entry which is preliminary data.</text>
</comment>
<dbReference type="Proteomes" id="UP000094444">
    <property type="component" value="Unassembled WGS sequence"/>
</dbReference>
<dbReference type="InterPro" id="IPR050745">
    <property type="entry name" value="Multifunctional_regulatory"/>
</dbReference>
<feature type="repeat" description="ANK" evidence="3">
    <location>
        <begin position="590"/>
        <end position="616"/>
    </location>
</feature>
<dbReference type="PROSITE" id="PS50088">
    <property type="entry name" value="ANK_REPEAT"/>
    <property type="match status" value="10"/>
</dbReference>
<dbReference type="InterPro" id="IPR054471">
    <property type="entry name" value="GPIID_WHD"/>
</dbReference>
<dbReference type="Pfam" id="PF00023">
    <property type="entry name" value="Ank"/>
    <property type="match status" value="3"/>
</dbReference>
<feature type="repeat" description="ANK" evidence="3">
    <location>
        <begin position="1176"/>
        <end position="1198"/>
    </location>
</feature>
<dbReference type="OrthoDB" id="21416at2759"/>
<dbReference type="SUPFAM" id="SSF52540">
    <property type="entry name" value="P-loop containing nucleoside triphosphate hydrolases"/>
    <property type="match status" value="1"/>
</dbReference>
<dbReference type="InterPro" id="IPR002110">
    <property type="entry name" value="Ankyrin_rpt"/>
</dbReference>
<sequence length="2170" mass="238909">MSSQSDEDTVMIDRDDVSNFNPDQILPEPTEVIQQLRAWLKPTLYSLESSEYRKHLSSHTPGTGDWLRNGHSYKDWLQSKDTGLLWIKGIPGSGQSVMASSIIKEISANDQASPVLYFFFRQIIDANHEPVALLRDWLDQVLVYSPPLQKKLKGYVVKEGYGDKTRALATMSMQDLWYDLRLAFSGLPGRVYCVADALDEMDSGNDAFLQALAELGSWNPSKVKVLITSRPVPAVEGPLRHAKCIQIRLQENIVDADISTFVRRGLENTNICHDDQQLIQEAIPGRANGLFLHAKLAMDAFLEPGANIKAVLDSLPADMNQMYTDLLHEHSDRSGIPNAIQRLILQWVTHATRPLRLLEIAEMIDVTYNNDNDRDLRLAKDLVRAACGPLLEILPDETVCVIHHSFTEYLKGTTRSADDGGYPVLLLGETHATLGSACLAYLLSGVLNESNEAQDTVDVNLKLKYPFLAYALDNWHVHIARSTAAGHDQTDVNLALDKLMRDPYSTETWTKFQWFTVGNASSGITPLHVAAMHGLTAYARHLLLSPVVNVDAVDVHGKTPLWWAASNGMSDVVQALIDAGANPDQEETGKGRKPLHEAASKNHPEVIKVLLGSGVDPLTGKTKENPGNRCGNAPRSTGHTPLMYACHNGHLEALEAFLPFLNDEAVHRALAWSAGGGRHDLVQRILQHPGVDINRKVRDATALFMASRRSHMETMRLLLNQGADPTIRCEFYDEFFGMGRGPFRPFGLNNDDDNRQSRVVGLTALYSALEDSNAVRAPQPRPEELKSLLELFIDKGADIHDRSPSGNSLLHITTGKPVWLGVVLDAGVDVNVTNNDGCTALHEQNMSPKCLSMLLETGKADINKRATSNGETPLLRSLGGYHTRKEITLKLVEYGADCSIADKDGNGPLHIALQSRKSEPEVIEALLRAGADLNLRNKSGQTPLDVIFSQGLAAFDSMNVMIQAGVDINTRDTKNGASLLFRTIPVHDFILEEDYRGAITSLLERGALLGSRDYEGRSLLHEVIKSQKGAQFYNWRSEPGPSRFDFFVGLGLDIKDVDYQGNTLLHELCWRINADHHPRGNLATMQMLLSLGVDINRPNNHGRIPLHRLCVKAEQAHSSHGDNDDSLLKLVISRTRDINVRDNDGIAPLHLAVTISEQLTKKLLDAGADPTIETFEGLTPLHLAARSRKGNIVGMLLDALHRIDPGQPPTNDPMTQGAWRKSTSNSVTTGVNAEANGTTPLYYACLSGRPEIVSMLLDAGADVKGRNLRSAITGFEDELELWRRRTPHEAENGACGGLTKGDLTRPHLHQFVGDNHNGRYHIDPVDDTARLEEIIEMILDHGGDLDEEPMFSMRSKGSGSITDTTSDCRDYALKCLSDASKKRPLRSSKASSRFGPREPTFDEKLIPHRREAIRKALGEPGVVQPGKSNEDLFMTRLVRREYDVMEDLVKLGVDFLAPQANHYIGSNLGTLVKRGFTSLVKRVGLLVAQDQVDKGIWHAPADGTQPVFGHNRTWTQGVSNKSSDDHRQPFLLQAVHQEVPMLDMVRLLVEDLGVDVDELHGDYKKADDGGYELDSPKDSALHSLAKGQHWWHVAQALPYLISKGANLEVKDSGGRTPLHVATGAQRRPGLFHKDAARQLVLGGADVNATDKAGLSCLYYAAGYVKMTRLLVEHGATIQADAVFGAINRNQPHVLDLLLKAGGDANIRFQKNDEEPRKTQFAFFQGRENKGIPPAEWYPLHHIAVKSSQNFPPAEREAHRAAGLCLIKILLSHGANPFATFVRCSGKECCHQKINYSRRKAKFSSSHGSSRFGKLPDGDGTTPDPDYSFEPDLHEDCVVLHQLMADGHIVQPFLELPNIDANQRDGSGRTLLHAACSSRRGPDVPLGLFPWDPWDPRTSNETSVFGHLVSLGADVEATDNLGQNVLHHMLRHPSGPLRNLPLAPIDKSLAYSLENHPSIINQKDKDGKTPLYLAIDRAIREKTTTATADALLNAGADPTIADNQGNTVLHVLCRMLWVSPLRPLFHKLTELGCDVNARNSRGETPLFWYYGGFSRDERDIYALNRHPATYDDDEGGIAALEAAGADFGARDEAGQGVLHFAARRHARRFRTLLARGVDPMVEDKAGRTAVDVAAVCGNKGVLGLFKPVDGGGGDEDNVDDGKVDLDAVFWA</sequence>
<accession>A0A2P5HMS2</accession>
<name>A0A2P5HMS2_DIAHE</name>
<dbReference type="InterPro" id="IPR056884">
    <property type="entry name" value="NPHP3-like_N"/>
</dbReference>
<dbReference type="PANTHER" id="PTHR24189">
    <property type="entry name" value="MYOTROPHIN"/>
    <property type="match status" value="1"/>
</dbReference>
<feature type="repeat" description="ANK" evidence="3">
    <location>
        <begin position="939"/>
        <end position="973"/>
    </location>
</feature>
<feature type="repeat" description="ANK" evidence="3">
    <location>
        <begin position="1965"/>
        <end position="2002"/>
    </location>
</feature>
<dbReference type="PRINTS" id="PR01415">
    <property type="entry name" value="ANKYRIN"/>
</dbReference>
<dbReference type="InterPro" id="IPR036770">
    <property type="entry name" value="Ankyrin_rpt-contain_sf"/>
</dbReference>
<feature type="region of interest" description="Disordered" evidence="4">
    <location>
        <begin position="1800"/>
        <end position="1825"/>
    </location>
</feature>
<evidence type="ECO:0000313" key="8">
    <source>
        <dbReference type="Proteomes" id="UP000094444"/>
    </source>
</evidence>
<dbReference type="InterPro" id="IPR027417">
    <property type="entry name" value="P-loop_NTPase"/>
</dbReference>
<keyword evidence="2 3" id="KW-0040">ANK repeat</keyword>
<feature type="repeat" description="ANK" evidence="3">
    <location>
        <begin position="556"/>
        <end position="588"/>
    </location>
</feature>
<keyword evidence="8" id="KW-1185">Reference proteome</keyword>
<dbReference type="PANTHER" id="PTHR24189:SF50">
    <property type="entry name" value="ANKYRIN REPEAT AND SOCS BOX PROTEIN 2"/>
    <property type="match status" value="1"/>
</dbReference>
<evidence type="ECO:0000313" key="7">
    <source>
        <dbReference type="EMBL" id="POS71540.1"/>
    </source>
</evidence>
<dbReference type="Gene3D" id="3.40.50.300">
    <property type="entry name" value="P-loop containing nucleotide triphosphate hydrolases"/>
    <property type="match status" value="1"/>
</dbReference>
<dbReference type="Pfam" id="PF24883">
    <property type="entry name" value="NPHP3_N"/>
    <property type="match status" value="1"/>
</dbReference>
<evidence type="ECO:0000256" key="1">
    <source>
        <dbReference type="ARBA" id="ARBA00022737"/>
    </source>
</evidence>
<feature type="domain" description="Nephrocystin 3-like N-terminal" evidence="6">
    <location>
        <begin position="62"/>
        <end position="230"/>
    </location>
</feature>
<evidence type="ECO:0000256" key="4">
    <source>
        <dbReference type="SAM" id="MobiDB-lite"/>
    </source>
</evidence>
<evidence type="ECO:0000259" key="6">
    <source>
        <dbReference type="Pfam" id="PF24883"/>
    </source>
</evidence>
<feature type="repeat" description="ANK" evidence="3">
    <location>
        <begin position="1236"/>
        <end position="1268"/>
    </location>
</feature>
<dbReference type="SMART" id="SM00248">
    <property type="entry name" value="ANK"/>
    <property type="match status" value="23"/>
</dbReference>
<gene>
    <name evidence="7" type="ORF">DHEL01_v210067</name>
</gene>
<dbReference type="EMBL" id="MAVT02001239">
    <property type="protein sequence ID" value="POS71540.1"/>
    <property type="molecule type" value="Genomic_DNA"/>
</dbReference>
<reference evidence="7" key="1">
    <citation type="submission" date="2017-09" db="EMBL/GenBank/DDBJ databases">
        <title>Polyketide synthases of a Diaporthe helianthi virulent isolate.</title>
        <authorList>
            <person name="Baroncelli R."/>
        </authorList>
    </citation>
    <scope>NUCLEOTIDE SEQUENCE [LARGE SCALE GENOMIC DNA]</scope>
    <source>
        <strain evidence="7">7/96</strain>
    </source>
</reference>
<organism evidence="7 8">
    <name type="scientific">Diaporthe helianthi</name>
    <dbReference type="NCBI Taxonomy" id="158607"/>
    <lineage>
        <taxon>Eukaryota</taxon>
        <taxon>Fungi</taxon>
        <taxon>Dikarya</taxon>
        <taxon>Ascomycota</taxon>
        <taxon>Pezizomycotina</taxon>
        <taxon>Sordariomycetes</taxon>
        <taxon>Sordariomycetidae</taxon>
        <taxon>Diaporthales</taxon>
        <taxon>Diaporthaceae</taxon>
        <taxon>Diaporthe</taxon>
    </lineage>
</organism>
<feature type="repeat" description="ANK" evidence="3">
    <location>
        <begin position="1613"/>
        <end position="1651"/>
    </location>
</feature>
<protein>
    <recommendedName>
        <fullName evidence="9">NACHT domain-containing protein</fullName>
    </recommendedName>
</protein>
<evidence type="ECO:0000256" key="3">
    <source>
        <dbReference type="PROSITE-ProRule" id="PRU00023"/>
    </source>
</evidence>
<feature type="domain" description="GPI inositol-deacylase winged helix" evidence="5">
    <location>
        <begin position="341"/>
        <end position="417"/>
    </location>
</feature>
<evidence type="ECO:0000256" key="2">
    <source>
        <dbReference type="ARBA" id="ARBA00023043"/>
    </source>
</evidence>
<dbReference type="Gene3D" id="1.25.40.20">
    <property type="entry name" value="Ankyrin repeat-containing domain"/>
    <property type="match status" value="8"/>
</dbReference>
<keyword evidence="1" id="KW-0677">Repeat</keyword>
<evidence type="ECO:0000259" key="5">
    <source>
        <dbReference type="Pfam" id="PF22939"/>
    </source>
</evidence>
<dbReference type="Pfam" id="PF12796">
    <property type="entry name" value="Ank_2"/>
    <property type="match status" value="4"/>
</dbReference>
<evidence type="ECO:0008006" key="9">
    <source>
        <dbReference type="Google" id="ProtNLM"/>
    </source>
</evidence>
<feature type="repeat" description="ANK" evidence="3">
    <location>
        <begin position="522"/>
        <end position="555"/>
    </location>
</feature>
<feature type="repeat" description="ANK" evidence="3">
    <location>
        <begin position="698"/>
        <end position="730"/>
    </location>
</feature>
<dbReference type="PROSITE" id="PS50297">
    <property type="entry name" value="ANK_REP_REGION"/>
    <property type="match status" value="9"/>
</dbReference>
<proteinExistence type="predicted"/>
<dbReference type="SUPFAM" id="SSF48403">
    <property type="entry name" value="Ankyrin repeat"/>
    <property type="match status" value="4"/>
</dbReference>
<dbReference type="Pfam" id="PF22939">
    <property type="entry name" value="WHD_GPIID"/>
    <property type="match status" value="1"/>
</dbReference>
<feature type="repeat" description="ANK" evidence="3">
    <location>
        <begin position="904"/>
        <end position="938"/>
    </location>
</feature>